<dbReference type="EMBL" id="RBPX01000238">
    <property type="protein sequence ID" value="RMO62945.1"/>
    <property type="molecule type" value="Genomic_DNA"/>
</dbReference>
<dbReference type="AlphaFoldDB" id="A0A0Q0IRM4"/>
<gene>
    <name evidence="1" type="ORF">ALQ37_02811</name>
</gene>
<dbReference type="Proteomes" id="UP000274541">
    <property type="component" value="Unassembled WGS sequence"/>
</dbReference>
<proteinExistence type="predicted"/>
<protein>
    <submittedName>
        <fullName evidence="1">Uncharacterized protein</fullName>
    </submittedName>
</protein>
<sequence>MHDPNLCLSCALPFASVEWTEDLSGIGDDSTEWMTFVDDEVCLCTDEDRNE</sequence>
<organism evidence="1 2">
    <name type="scientific">Pseudomonas syringae pv. aptata</name>
    <dbReference type="NCBI Taxonomy" id="83167"/>
    <lineage>
        <taxon>Bacteria</taxon>
        <taxon>Pseudomonadati</taxon>
        <taxon>Pseudomonadota</taxon>
        <taxon>Gammaproteobacteria</taxon>
        <taxon>Pseudomonadales</taxon>
        <taxon>Pseudomonadaceae</taxon>
        <taxon>Pseudomonas</taxon>
        <taxon>Pseudomonas syringae</taxon>
    </lineage>
</organism>
<name>A0A0Q0IRM4_PSEAP</name>
<evidence type="ECO:0000313" key="2">
    <source>
        <dbReference type="Proteomes" id="UP000274541"/>
    </source>
</evidence>
<reference evidence="1 2" key="1">
    <citation type="submission" date="2018-08" db="EMBL/GenBank/DDBJ databases">
        <title>Recombination of ecologically and evolutionarily significant loci maintains genetic cohesion in the Pseudomonas syringae species complex.</title>
        <authorList>
            <person name="Dillon M."/>
            <person name="Thakur S."/>
            <person name="Almeida R.N.D."/>
            <person name="Weir B.S."/>
            <person name="Guttman D.S."/>
        </authorList>
    </citation>
    <scope>NUCLEOTIDE SEQUENCE [LARGE SCALE GENOMIC DNA]</scope>
    <source>
        <strain evidence="1 2">ICMP 4388</strain>
    </source>
</reference>
<comment type="caution">
    <text evidence="1">The sequence shown here is derived from an EMBL/GenBank/DDBJ whole genome shotgun (WGS) entry which is preliminary data.</text>
</comment>
<evidence type="ECO:0000313" key="1">
    <source>
        <dbReference type="EMBL" id="RMO62945.1"/>
    </source>
</evidence>
<accession>A0A0Q0IRM4</accession>